<evidence type="ECO:0000256" key="1">
    <source>
        <dbReference type="SAM" id="MobiDB-lite"/>
    </source>
</evidence>
<dbReference type="AlphaFoldDB" id="A0AAN8XJL9"/>
<proteinExistence type="predicted"/>
<dbReference type="Proteomes" id="UP001381693">
    <property type="component" value="Unassembled WGS sequence"/>
</dbReference>
<protein>
    <submittedName>
        <fullName evidence="2">Uncharacterized protein</fullName>
    </submittedName>
</protein>
<keyword evidence="3" id="KW-1185">Reference proteome</keyword>
<feature type="region of interest" description="Disordered" evidence="1">
    <location>
        <begin position="202"/>
        <end position="223"/>
    </location>
</feature>
<gene>
    <name evidence="2" type="ORF">SK128_001361</name>
</gene>
<accession>A0AAN8XJL9</accession>
<comment type="caution">
    <text evidence="2">The sequence shown here is derived from an EMBL/GenBank/DDBJ whole genome shotgun (WGS) entry which is preliminary data.</text>
</comment>
<name>A0AAN8XJL9_HALRR</name>
<dbReference type="EMBL" id="JAXCGZ010005874">
    <property type="protein sequence ID" value="KAK7080534.1"/>
    <property type="molecule type" value="Genomic_DNA"/>
</dbReference>
<evidence type="ECO:0000313" key="3">
    <source>
        <dbReference type="Proteomes" id="UP001381693"/>
    </source>
</evidence>
<reference evidence="2 3" key="1">
    <citation type="submission" date="2023-11" db="EMBL/GenBank/DDBJ databases">
        <title>Halocaridina rubra genome assembly.</title>
        <authorList>
            <person name="Smith C."/>
        </authorList>
    </citation>
    <scope>NUCLEOTIDE SEQUENCE [LARGE SCALE GENOMIC DNA]</scope>
    <source>
        <strain evidence="2">EP-1</strain>
        <tissue evidence="2">Whole</tissue>
    </source>
</reference>
<sequence length="249" mass="28514">MEVIWRLMSIVVLRAIGAKGKTELRVQVEDVMSAELEQLLHEFMTMWREVPQDDIRDWHDTPPETDIQDFEIYKISKRMEQRDTGPKHTNNVQKINEDFNAQVESNLRGKSSLNHKTKDGRHNTQSSGYIHSLEYLRSLQSRTIRRSVPPSLYLRQKQPKRCMGSASASVFTGGNALDYMSFLVTVSTLILNINNNINNNNNNNNNNVNNNVQNSNVNTNLNSNNANQLFKPCNKLVTSYMGKVQVGFK</sequence>
<organism evidence="2 3">
    <name type="scientific">Halocaridina rubra</name>
    <name type="common">Hawaiian red shrimp</name>
    <dbReference type="NCBI Taxonomy" id="373956"/>
    <lineage>
        <taxon>Eukaryota</taxon>
        <taxon>Metazoa</taxon>
        <taxon>Ecdysozoa</taxon>
        <taxon>Arthropoda</taxon>
        <taxon>Crustacea</taxon>
        <taxon>Multicrustacea</taxon>
        <taxon>Malacostraca</taxon>
        <taxon>Eumalacostraca</taxon>
        <taxon>Eucarida</taxon>
        <taxon>Decapoda</taxon>
        <taxon>Pleocyemata</taxon>
        <taxon>Caridea</taxon>
        <taxon>Atyoidea</taxon>
        <taxon>Atyidae</taxon>
        <taxon>Halocaridina</taxon>
    </lineage>
</organism>
<evidence type="ECO:0000313" key="2">
    <source>
        <dbReference type="EMBL" id="KAK7080534.1"/>
    </source>
</evidence>